<evidence type="ECO:0000313" key="5">
    <source>
        <dbReference type="EMBL" id="KAA5400960.1"/>
    </source>
</evidence>
<dbReference type="PANTHER" id="PTHR23416:SF23">
    <property type="entry name" value="ACETYLTRANSFERASE C18B11.09C-RELATED"/>
    <property type="match status" value="1"/>
</dbReference>
<dbReference type="InterPro" id="IPR001451">
    <property type="entry name" value="Hexapep"/>
</dbReference>
<dbReference type="InterPro" id="IPR011004">
    <property type="entry name" value="Trimer_LpxA-like_sf"/>
</dbReference>
<gene>
    <name evidence="6" type="ORF">F2Y51_10860</name>
    <name evidence="5" type="ORF">F2Y58_01055</name>
</gene>
<sequence>MDFQTGRIPSQHIRRWLYKNFWGVNLAKGGIIYYGAEIRNHHLLTIGKGSIIGDRAILDARHGGIIIGKNVNVSTAASFWTEQHDYNDPYFRCTNIKGGTINVKNRAWIGPNVIILHGVTVGEGAVVAAGAVVTKDVPPYTLVGGVPAKVIGKRNEDLRYEFDGSGYLPFY</sequence>
<dbReference type="Proteomes" id="UP000481616">
    <property type="component" value="Unassembled WGS sequence"/>
</dbReference>
<dbReference type="Proteomes" id="UP000441162">
    <property type="component" value="Unassembled WGS sequence"/>
</dbReference>
<dbReference type="AlphaFoldDB" id="A0A4Q5HZK4"/>
<dbReference type="Gene3D" id="2.160.10.10">
    <property type="entry name" value="Hexapeptide repeat proteins"/>
    <property type="match status" value="1"/>
</dbReference>
<dbReference type="GO" id="GO:0005829">
    <property type="term" value="C:cytosol"/>
    <property type="evidence" value="ECO:0007669"/>
    <property type="project" value="TreeGrafter"/>
</dbReference>
<dbReference type="EMBL" id="VVZA01000008">
    <property type="protein sequence ID" value="KAA5405141.1"/>
    <property type="molecule type" value="Genomic_DNA"/>
</dbReference>
<comment type="caution">
    <text evidence="5">The sequence shown here is derived from an EMBL/GenBank/DDBJ whole genome shotgun (WGS) entry which is preliminary data.</text>
</comment>
<protein>
    <submittedName>
        <fullName evidence="5">Acyltransferase</fullName>
    </submittedName>
</protein>
<dbReference type="InterPro" id="IPR018357">
    <property type="entry name" value="Hexapep_transf_CS"/>
</dbReference>
<evidence type="ECO:0000256" key="4">
    <source>
        <dbReference type="ARBA" id="ARBA00023315"/>
    </source>
</evidence>
<dbReference type="EMBL" id="VVYY01000001">
    <property type="protein sequence ID" value="KAA5400960.1"/>
    <property type="molecule type" value="Genomic_DNA"/>
</dbReference>
<keyword evidence="2 5" id="KW-0808">Transferase</keyword>
<evidence type="ECO:0000256" key="2">
    <source>
        <dbReference type="ARBA" id="ARBA00022679"/>
    </source>
</evidence>
<dbReference type="PANTHER" id="PTHR23416">
    <property type="entry name" value="SIALIC ACID SYNTHASE-RELATED"/>
    <property type="match status" value="1"/>
</dbReference>
<evidence type="ECO:0000313" key="7">
    <source>
        <dbReference type="Proteomes" id="UP000441162"/>
    </source>
</evidence>
<name>A0A4Q5HZK4_9BACT</name>
<evidence type="ECO:0000313" key="8">
    <source>
        <dbReference type="Proteomes" id="UP000481616"/>
    </source>
</evidence>
<evidence type="ECO:0000313" key="6">
    <source>
        <dbReference type="EMBL" id="KAA5405141.1"/>
    </source>
</evidence>
<reference evidence="7 8" key="1">
    <citation type="journal article" date="2019" name="Nat. Med.">
        <title>A library of human gut bacterial isolates paired with longitudinal multiomics data enables mechanistic microbiome research.</title>
        <authorList>
            <person name="Poyet M."/>
            <person name="Groussin M."/>
            <person name="Gibbons S.M."/>
            <person name="Avila-Pacheco J."/>
            <person name="Jiang X."/>
            <person name="Kearney S.M."/>
            <person name="Perrotta A.R."/>
            <person name="Berdy B."/>
            <person name="Zhao S."/>
            <person name="Lieberman T.D."/>
            <person name="Swanson P.K."/>
            <person name="Smith M."/>
            <person name="Roesemann S."/>
            <person name="Alexander J.E."/>
            <person name="Rich S.A."/>
            <person name="Livny J."/>
            <person name="Vlamakis H."/>
            <person name="Clish C."/>
            <person name="Bullock K."/>
            <person name="Deik A."/>
            <person name="Scott J."/>
            <person name="Pierce K.A."/>
            <person name="Xavier R.J."/>
            <person name="Alm E.J."/>
        </authorList>
    </citation>
    <scope>NUCLEOTIDE SEQUENCE [LARGE SCALE GENOMIC DNA]</scope>
    <source>
        <strain evidence="5 8">BIOML-A1</strain>
        <strain evidence="6 7">BIOML-A4</strain>
    </source>
</reference>
<comment type="similarity">
    <text evidence="1">Belongs to the transferase hexapeptide repeat family.</text>
</comment>
<evidence type="ECO:0000256" key="1">
    <source>
        <dbReference type="ARBA" id="ARBA00007274"/>
    </source>
</evidence>
<organism evidence="5 8">
    <name type="scientific">Phocaeicola dorei</name>
    <dbReference type="NCBI Taxonomy" id="357276"/>
    <lineage>
        <taxon>Bacteria</taxon>
        <taxon>Pseudomonadati</taxon>
        <taxon>Bacteroidota</taxon>
        <taxon>Bacteroidia</taxon>
        <taxon>Bacteroidales</taxon>
        <taxon>Bacteroidaceae</taxon>
        <taxon>Phocaeicola</taxon>
    </lineage>
</organism>
<dbReference type="Pfam" id="PF00132">
    <property type="entry name" value="Hexapep"/>
    <property type="match status" value="1"/>
</dbReference>
<dbReference type="GO" id="GO:0008374">
    <property type="term" value="F:O-acyltransferase activity"/>
    <property type="evidence" value="ECO:0007669"/>
    <property type="project" value="TreeGrafter"/>
</dbReference>
<dbReference type="InterPro" id="IPR051159">
    <property type="entry name" value="Hexapeptide_acetyltransf"/>
</dbReference>
<accession>A0A4Q5HZK4</accession>
<dbReference type="PROSITE" id="PS00101">
    <property type="entry name" value="HEXAPEP_TRANSFERASES"/>
    <property type="match status" value="1"/>
</dbReference>
<evidence type="ECO:0000256" key="3">
    <source>
        <dbReference type="ARBA" id="ARBA00022737"/>
    </source>
</evidence>
<keyword evidence="4 5" id="KW-0012">Acyltransferase</keyword>
<keyword evidence="3" id="KW-0677">Repeat</keyword>
<dbReference type="SUPFAM" id="SSF51161">
    <property type="entry name" value="Trimeric LpxA-like enzymes"/>
    <property type="match status" value="1"/>
</dbReference>
<dbReference type="Pfam" id="PF14602">
    <property type="entry name" value="Hexapep_2"/>
    <property type="match status" value="1"/>
</dbReference>
<dbReference type="CDD" id="cd04647">
    <property type="entry name" value="LbH_MAT_like"/>
    <property type="match status" value="1"/>
</dbReference>
<proteinExistence type="inferred from homology"/>